<sequence length="177" mass="19802">MLSGQLIRKREAALIPYSSEKALYCGMDGACRLRLTERVICPSCCCDACSDPAVGHLLTSISEDLSPYILELTQSIYTRVNEIKSIFILFALAFDFTQIPTEYVMRSRHRISEPSYDVLYQLVYYIGGVHICATKRYSEALTLLISFYNSVVSGCGFSSSHCESKEASMDHMNMCGV</sequence>
<proteinExistence type="predicted"/>
<organism evidence="1 2">
    <name type="scientific">Planoprotostelium fungivorum</name>
    <dbReference type="NCBI Taxonomy" id="1890364"/>
    <lineage>
        <taxon>Eukaryota</taxon>
        <taxon>Amoebozoa</taxon>
        <taxon>Evosea</taxon>
        <taxon>Variosea</taxon>
        <taxon>Cavosteliida</taxon>
        <taxon>Cavosteliaceae</taxon>
        <taxon>Planoprotostelium</taxon>
    </lineage>
</organism>
<dbReference type="Proteomes" id="UP000241769">
    <property type="component" value="Unassembled WGS sequence"/>
</dbReference>
<dbReference type="InParanoid" id="A0A2P6MZG3"/>
<dbReference type="EMBL" id="MDYQ01000281">
    <property type="protein sequence ID" value="PRP77102.1"/>
    <property type="molecule type" value="Genomic_DNA"/>
</dbReference>
<evidence type="ECO:0000313" key="1">
    <source>
        <dbReference type="EMBL" id="PRP77102.1"/>
    </source>
</evidence>
<comment type="caution">
    <text evidence="1">The sequence shown here is derived from an EMBL/GenBank/DDBJ whole genome shotgun (WGS) entry which is preliminary data.</text>
</comment>
<dbReference type="AlphaFoldDB" id="A0A2P6MZG3"/>
<evidence type="ECO:0000313" key="2">
    <source>
        <dbReference type="Proteomes" id="UP000241769"/>
    </source>
</evidence>
<reference evidence="1 2" key="1">
    <citation type="journal article" date="2018" name="Genome Biol. Evol.">
        <title>Multiple Roots of Fruiting Body Formation in Amoebozoa.</title>
        <authorList>
            <person name="Hillmann F."/>
            <person name="Forbes G."/>
            <person name="Novohradska S."/>
            <person name="Ferling I."/>
            <person name="Riege K."/>
            <person name="Groth M."/>
            <person name="Westermann M."/>
            <person name="Marz M."/>
            <person name="Spaller T."/>
            <person name="Winckler T."/>
            <person name="Schaap P."/>
            <person name="Glockner G."/>
        </authorList>
    </citation>
    <scope>NUCLEOTIDE SEQUENCE [LARGE SCALE GENOMIC DNA]</scope>
    <source>
        <strain evidence="1 2">Jena</strain>
    </source>
</reference>
<name>A0A2P6MZG3_9EUKA</name>
<gene>
    <name evidence="1" type="ORF">PROFUN_14502</name>
</gene>
<protein>
    <submittedName>
        <fullName evidence="1">Uncharacterized protein</fullName>
    </submittedName>
</protein>
<accession>A0A2P6MZG3</accession>
<keyword evidence="2" id="KW-1185">Reference proteome</keyword>